<feature type="compositionally biased region" description="Basic and acidic residues" evidence="1">
    <location>
        <begin position="1016"/>
        <end position="1048"/>
    </location>
</feature>
<organism evidence="2 3">
    <name type="scientific">Gregarina niphandrodes</name>
    <name type="common">Septate eugregarine</name>
    <dbReference type="NCBI Taxonomy" id="110365"/>
    <lineage>
        <taxon>Eukaryota</taxon>
        <taxon>Sar</taxon>
        <taxon>Alveolata</taxon>
        <taxon>Apicomplexa</taxon>
        <taxon>Conoidasida</taxon>
        <taxon>Gregarinasina</taxon>
        <taxon>Eugregarinorida</taxon>
        <taxon>Gregarinidae</taxon>
        <taxon>Gregarina</taxon>
    </lineage>
</organism>
<feature type="compositionally biased region" description="Acidic residues" evidence="1">
    <location>
        <begin position="971"/>
        <end position="980"/>
    </location>
</feature>
<accession>A0A023BBG5</accession>
<dbReference type="VEuPathDB" id="CryptoDB:GNI_024590"/>
<dbReference type="Proteomes" id="UP000019763">
    <property type="component" value="Unassembled WGS sequence"/>
</dbReference>
<feature type="region of interest" description="Disordered" evidence="1">
    <location>
        <begin position="847"/>
        <end position="873"/>
    </location>
</feature>
<dbReference type="AlphaFoldDB" id="A0A023BBG5"/>
<evidence type="ECO:0000256" key="1">
    <source>
        <dbReference type="SAM" id="MobiDB-lite"/>
    </source>
</evidence>
<gene>
    <name evidence="2" type="ORF">GNI_024590</name>
</gene>
<dbReference type="RefSeq" id="XP_011134390.1">
    <property type="nucleotide sequence ID" value="XM_011136088.1"/>
</dbReference>
<feature type="compositionally biased region" description="Basic and acidic residues" evidence="1">
    <location>
        <begin position="592"/>
        <end position="613"/>
    </location>
</feature>
<name>A0A023BBG5_GRENI</name>
<keyword evidence="3" id="KW-1185">Reference proteome</keyword>
<evidence type="ECO:0000313" key="3">
    <source>
        <dbReference type="Proteomes" id="UP000019763"/>
    </source>
</evidence>
<dbReference type="GeneID" id="22911118"/>
<feature type="compositionally biased region" description="Acidic residues" evidence="1">
    <location>
        <begin position="989"/>
        <end position="1000"/>
    </location>
</feature>
<feature type="region of interest" description="Disordered" evidence="1">
    <location>
        <begin position="944"/>
        <end position="1065"/>
    </location>
</feature>
<protein>
    <submittedName>
        <fullName evidence="2">Uncharacterized protein</fullName>
    </submittedName>
</protein>
<sequence length="1065" mass="115870">MSCWIENGSKLMRCLHYYNIPSPIGRVSGGSVGIGVGMGGLELRRRCSILCSLLSFVKEYMGSNEVNEFEMMMLTQTQCIVLSNTGIIMLKTSKALRLRLIQDQLIDEEEEEDEEDEATSTSGDHSYGTALSYYRSLVRVTEKNRCCKVISWLGKLVATEAGLITGAGDSVGILALATLSVVQTTFPFPGLTCNVYEHKVLHNNDSVEIAIQSNTNGPTFAAGGTGGGHHARTIGAGRQLSSIYDDSCILPLHSVGIFAAYRSMVLDAKMEGVCLSGDIQTIQPLLNMIKPTFKALIPLLPSTDSAREPVSRSLGTRSIHALEDDSRSMSLSDNTTRHFAQHAARHHDTSRWDTSVRPIAPNPQELALIMLEYFGGNLSTYLTVDAGYDTQRLPKPRGTDETKGSTRPHGRGSEASAAGDSLFKLPTKRQSRLSLTNDRVSGISTIEDTLPTSVKRNMIMVGPKRILLVGSNRHVGELRSKAVHGGLIRWATGFEATGSGPIGSAATGSVARGSGGDEVGVGIPLIEFFSLLNLTRSNVIGGQSHMPNEFQTWLRTRIDMFVFSDFLTEDCCDWLLLHRTSRKRNSNGEQMRLARDSSKSGHEAVAEDQDARNQDQGTRGQGTGGQGTGGQGTGGQGTGKRDSLKDAGDKEARSEPSVTYSFTLRYMRQLLDLQEDSAFSSRVRTTQWLLDLLEIFHGQRLDHERLPRYLTELPLNSCYKSELHFPSPVEQFSKPPKTIYVMPLPTKQDTWHRPTAMLIPSASAASRLVNSPTYNVLNNCSYAAHILNQLVRLPASQIPASQLPASQLLPSSQETQTVCPITSPTTMLESTDVTLIGILPKGIPSNEPVDRRACSTPENGTQERGPGLGSTEEDAWEQVQDAICTDYNTLREQLDDQVQLVLVSYFWLEDSYCAGAPLDPSPYRVKIAYGSTFQLVDPKGIDFTNSLQDIGDEPKSPTPAGEQDSVRPEDGDGSSDDDCSEGGGCGDDIFGDDASVDDCPSDGSSEDHSSDEDCSDEKCSSDGSSEDHSSDVSSEENKGRGGLKERRGQCRYSLAGGDRSKRLRL</sequence>
<feature type="region of interest" description="Disordered" evidence="1">
    <location>
        <begin position="585"/>
        <end position="654"/>
    </location>
</feature>
<feature type="compositionally biased region" description="Basic and acidic residues" evidence="1">
    <location>
        <begin position="639"/>
        <end position="654"/>
    </location>
</feature>
<feature type="compositionally biased region" description="Gly residues" evidence="1">
    <location>
        <begin position="619"/>
        <end position="638"/>
    </location>
</feature>
<proteinExistence type="predicted"/>
<dbReference type="EMBL" id="AFNH02000182">
    <property type="protein sequence ID" value="EZG79708.1"/>
    <property type="molecule type" value="Genomic_DNA"/>
</dbReference>
<feature type="region of interest" description="Disordered" evidence="1">
    <location>
        <begin position="389"/>
        <end position="423"/>
    </location>
</feature>
<reference evidence="2" key="1">
    <citation type="submission" date="2013-12" db="EMBL/GenBank/DDBJ databases">
        <authorList>
            <person name="Omoto C.K."/>
            <person name="Sibley D."/>
            <person name="Venepally P."/>
            <person name="Hadjithomas M."/>
            <person name="Karamycheva S."/>
            <person name="Brunk B."/>
            <person name="Roos D."/>
            <person name="Caler E."/>
            <person name="Lorenzi H."/>
        </authorList>
    </citation>
    <scope>NUCLEOTIDE SEQUENCE</scope>
</reference>
<comment type="caution">
    <text evidence="2">The sequence shown here is derived from an EMBL/GenBank/DDBJ whole genome shotgun (WGS) entry which is preliminary data.</text>
</comment>
<evidence type="ECO:0000313" key="2">
    <source>
        <dbReference type="EMBL" id="EZG79708.1"/>
    </source>
</evidence>